<dbReference type="AlphaFoldDB" id="A0A8T0DM14"/>
<gene>
    <name evidence="1" type="ORF">P879_06706</name>
</gene>
<reference evidence="1 2" key="1">
    <citation type="submission" date="2019-07" db="EMBL/GenBank/DDBJ databases">
        <title>Annotation for the trematode Paragonimus westermani.</title>
        <authorList>
            <person name="Choi Y.-J."/>
        </authorList>
    </citation>
    <scope>NUCLEOTIDE SEQUENCE [LARGE SCALE GENOMIC DNA]</scope>
    <source>
        <strain evidence="1">180907_Pwestermani</strain>
    </source>
</reference>
<organism evidence="1 2">
    <name type="scientific">Paragonimus westermani</name>
    <dbReference type="NCBI Taxonomy" id="34504"/>
    <lineage>
        <taxon>Eukaryota</taxon>
        <taxon>Metazoa</taxon>
        <taxon>Spiralia</taxon>
        <taxon>Lophotrochozoa</taxon>
        <taxon>Platyhelminthes</taxon>
        <taxon>Trematoda</taxon>
        <taxon>Digenea</taxon>
        <taxon>Plagiorchiida</taxon>
        <taxon>Troglotremata</taxon>
        <taxon>Troglotrematidae</taxon>
        <taxon>Paragonimus</taxon>
    </lineage>
</organism>
<accession>A0A8T0DM14</accession>
<proteinExistence type="predicted"/>
<protein>
    <submittedName>
        <fullName evidence="1">Uncharacterized protein</fullName>
    </submittedName>
</protein>
<keyword evidence="2" id="KW-1185">Reference proteome</keyword>
<dbReference type="EMBL" id="JTDF01002923">
    <property type="protein sequence ID" value="KAF8568302.1"/>
    <property type="molecule type" value="Genomic_DNA"/>
</dbReference>
<evidence type="ECO:0000313" key="1">
    <source>
        <dbReference type="EMBL" id="KAF8568302.1"/>
    </source>
</evidence>
<dbReference type="Proteomes" id="UP000699462">
    <property type="component" value="Unassembled WGS sequence"/>
</dbReference>
<name>A0A8T0DM14_9TREM</name>
<evidence type="ECO:0000313" key="2">
    <source>
        <dbReference type="Proteomes" id="UP000699462"/>
    </source>
</evidence>
<comment type="caution">
    <text evidence="1">The sequence shown here is derived from an EMBL/GenBank/DDBJ whole genome shotgun (WGS) entry which is preliminary data.</text>
</comment>
<sequence length="33" mass="3632">MFPRISSLLAISLPSEATCLTWLLGHCNLRGQC</sequence>